<sequence>MALGIDLNPSEQSKPLKPNFFLIGAPKCGTTAIAEYLAERDDVFFSKPKEPLFWCTDLGIEPHALRATSLEQYEALFQDADPARHKIIGEGTTSYLRSRKALTECRDKYEDAKFVAILRNPVDVAHAFHMEQVFTGLEREPDFTKAWQDQDRRERDWDAATDDRPDSLLYRRIASFADQIEMFFSIVPEERRKIIIYDDLRADPRGVWLDLLDFLGLPDDQRTDFSPRNAAHAQRFPRLSRFLLAPPKPIAPAVKALRMALLNKDSVLVKTLKGFLNVKRPRSALSPIMRREMTEAFGPDVLRLEALLGTDLSAWKMGQ</sequence>
<gene>
    <name evidence="4" type="ORF">SAMN04488117_10988</name>
</gene>
<dbReference type="EMBL" id="FNBL01000009">
    <property type="protein sequence ID" value="SDF96146.1"/>
    <property type="molecule type" value="Genomic_DNA"/>
</dbReference>
<dbReference type="PANTHER" id="PTHR10605">
    <property type="entry name" value="HEPARAN SULFATE SULFOTRANSFERASE"/>
    <property type="match status" value="1"/>
</dbReference>
<dbReference type="GO" id="GO:0008146">
    <property type="term" value="F:sulfotransferase activity"/>
    <property type="evidence" value="ECO:0007669"/>
    <property type="project" value="InterPro"/>
</dbReference>
<dbReference type="Gene3D" id="3.40.50.300">
    <property type="entry name" value="P-loop containing nucleotide triphosphate hydrolases"/>
    <property type="match status" value="1"/>
</dbReference>
<proteinExistence type="predicted"/>
<evidence type="ECO:0000256" key="1">
    <source>
        <dbReference type="ARBA" id="ARBA00022679"/>
    </source>
</evidence>
<name>A0A1G7QC98_9RHOB</name>
<evidence type="ECO:0000259" key="3">
    <source>
        <dbReference type="Pfam" id="PF00685"/>
    </source>
</evidence>
<reference evidence="4 5" key="1">
    <citation type="submission" date="2016-10" db="EMBL/GenBank/DDBJ databases">
        <authorList>
            <person name="de Groot N.N."/>
        </authorList>
    </citation>
    <scope>NUCLEOTIDE SEQUENCE [LARGE SCALE GENOMIC DNA]</scope>
    <source>
        <strain evidence="4 5">DSM 27375</strain>
    </source>
</reference>
<dbReference type="InterPro" id="IPR027417">
    <property type="entry name" value="P-loop_NTPase"/>
</dbReference>
<dbReference type="InterPro" id="IPR037359">
    <property type="entry name" value="NST/OST"/>
</dbReference>
<organism evidence="4 5">
    <name type="scientific">Celeribacter baekdonensis</name>
    <dbReference type="NCBI Taxonomy" id="875171"/>
    <lineage>
        <taxon>Bacteria</taxon>
        <taxon>Pseudomonadati</taxon>
        <taxon>Pseudomonadota</taxon>
        <taxon>Alphaproteobacteria</taxon>
        <taxon>Rhodobacterales</taxon>
        <taxon>Roseobacteraceae</taxon>
        <taxon>Celeribacter</taxon>
    </lineage>
</organism>
<feature type="domain" description="Sulfotransferase" evidence="3">
    <location>
        <begin position="18"/>
        <end position="218"/>
    </location>
</feature>
<accession>A0A1G7QC98</accession>
<keyword evidence="1 4" id="KW-0808">Transferase</keyword>
<dbReference type="Pfam" id="PF00685">
    <property type="entry name" value="Sulfotransfer_1"/>
    <property type="match status" value="1"/>
</dbReference>
<dbReference type="Proteomes" id="UP000182284">
    <property type="component" value="Unassembled WGS sequence"/>
</dbReference>
<dbReference type="InterPro" id="IPR000863">
    <property type="entry name" value="Sulfotransferase_dom"/>
</dbReference>
<evidence type="ECO:0000313" key="4">
    <source>
        <dbReference type="EMBL" id="SDF96146.1"/>
    </source>
</evidence>
<protein>
    <submittedName>
        <fullName evidence="4">Sulfotransferase family protein</fullName>
    </submittedName>
</protein>
<dbReference type="PANTHER" id="PTHR10605:SF56">
    <property type="entry name" value="BIFUNCTIONAL HEPARAN SULFATE N-DEACETYLASE_N-SULFOTRANSFERASE"/>
    <property type="match status" value="1"/>
</dbReference>
<evidence type="ECO:0000313" key="5">
    <source>
        <dbReference type="Proteomes" id="UP000182284"/>
    </source>
</evidence>
<keyword evidence="2" id="KW-0325">Glycoprotein</keyword>
<evidence type="ECO:0000256" key="2">
    <source>
        <dbReference type="ARBA" id="ARBA00023180"/>
    </source>
</evidence>
<dbReference type="SUPFAM" id="SSF52540">
    <property type="entry name" value="P-loop containing nucleoside triphosphate hydrolases"/>
    <property type="match status" value="1"/>
</dbReference>
<dbReference type="RefSeq" id="WP_074646120.1">
    <property type="nucleotide sequence ID" value="NZ_FNBL01000009.1"/>
</dbReference>
<dbReference type="AlphaFoldDB" id="A0A1G7QC98"/>